<dbReference type="InterPro" id="IPR000182">
    <property type="entry name" value="GNAT_dom"/>
</dbReference>
<sequence length="172" mass="19418">MEKSVILIKPCTNYKDEYLDMLSEWEKSEEELIPWTLNLDSTDFDMMVDKLNGWSNGVGLPDGFVESSTYWLVNDGRLIGAIDIRHRLNEALAYRGGHIGYGIRPSERRKGYSTLMLSLALKECEKIGLSKVLITCSKSNIGSSKTVINNGGILDSEDISDGEIFQRYWITL</sequence>
<dbReference type="CDD" id="cd04301">
    <property type="entry name" value="NAT_SF"/>
    <property type="match status" value="1"/>
</dbReference>
<feature type="domain" description="N-acetyltransferase" evidence="1">
    <location>
        <begin position="6"/>
        <end position="172"/>
    </location>
</feature>
<evidence type="ECO:0000259" key="1">
    <source>
        <dbReference type="PROSITE" id="PS51186"/>
    </source>
</evidence>
<name>A0A974BLE7_SEDHY</name>
<dbReference type="PROSITE" id="PS51186">
    <property type="entry name" value="GNAT"/>
    <property type="match status" value="1"/>
</dbReference>
<evidence type="ECO:0000313" key="3">
    <source>
        <dbReference type="Proteomes" id="UP000611629"/>
    </source>
</evidence>
<dbReference type="InterPro" id="IPR016181">
    <property type="entry name" value="Acyl_CoA_acyltransferase"/>
</dbReference>
<dbReference type="GO" id="GO:0016747">
    <property type="term" value="F:acyltransferase activity, transferring groups other than amino-acyl groups"/>
    <property type="evidence" value="ECO:0007669"/>
    <property type="project" value="InterPro"/>
</dbReference>
<dbReference type="PANTHER" id="PTHR39173:SF1">
    <property type="entry name" value="ACETYLTRANSFERASE"/>
    <property type="match status" value="1"/>
</dbReference>
<dbReference type="SUPFAM" id="SSF55729">
    <property type="entry name" value="Acyl-CoA N-acyltransferases (Nat)"/>
    <property type="match status" value="1"/>
</dbReference>
<proteinExistence type="predicted"/>
<reference evidence="2" key="1">
    <citation type="submission" date="2020-07" db="EMBL/GenBank/DDBJ databases">
        <title>Genomic analysis of a strain of Sedimentibacter Hydroxybenzoicus DSM7310.</title>
        <authorList>
            <person name="Ma S."/>
        </authorList>
    </citation>
    <scope>NUCLEOTIDE SEQUENCE</scope>
    <source>
        <strain evidence="2">DSM 7310</strain>
    </source>
</reference>
<dbReference type="Gene3D" id="3.40.630.30">
    <property type="match status" value="1"/>
</dbReference>
<dbReference type="PANTHER" id="PTHR39173">
    <property type="entry name" value="ACETYLTRANSFERASE"/>
    <property type="match status" value="1"/>
</dbReference>
<dbReference type="EMBL" id="JACBNQ010000017">
    <property type="protein sequence ID" value="NYB75118.1"/>
    <property type="molecule type" value="Genomic_DNA"/>
</dbReference>
<comment type="caution">
    <text evidence="2">The sequence shown here is derived from an EMBL/GenBank/DDBJ whole genome shotgun (WGS) entry which is preliminary data.</text>
</comment>
<accession>A0A974BLE7</accession>
<evidence type="ECO:0000313" key="2">
    <source>
        <dbReference type="EMBL" id="NYB75118.1"/>
    </source>
</evidence>
<dbReference type="AlphaFoldDB" id="A0A974BLE7"/>
<dbReference type="Pfam" id="PF13302">
    <property type="entry name" value="Acetyltransf_3"/>
    <property type="match status" value="1"/>
</dbReference>
<protein>
    <submittedName>
        <fullName evidence="2">GNAT family N-acetyltransferase</fullName>
    </submittedName>
</protein>
<dbReference type="Proteomes" id="UP000611629">
    <property type="component" value="Unassembled WGS sequence"/>
</dbReference>
<organism evidence="2 3">
    <name type="scientific">Sedimentibacter hydroxybenzoicus DSM 7310</name>
    <dbReference type="NCBI Taxonomy" id="1123245"/>
    <lineage>
        <taxon>Bacteria</taxon>
        <taxon>Bacillati</taxon>
        <taxon>Bacillota</taxon>
        <taxon>Tissierellia</taxon>
        <taxon>Sedimentibacter</taxon>
    </lineage>
</organism>
<gene>
    <name evidence="2" type="ORF">HZF24_13295</name>
</gene>
<keyword evidence="3" id="KW-1185">Reference proteome</keyword>